<organism evidence="2 3">
    <name type="scientific">Actinomadura viridis</name>
    <dbReference type="NCBI Taxonomy" id="58110"/>
    <lineage>
        <taxon>Bacteria</taxon>
        <taxon>Bacillati</taxon>
        <taxon>Actinomycetota</taxon>
        <taxon>Actinomycetes</taxon>
        <taxon>Streptosporangiales</taxon>
        <taxon>Thermomonosporaceae</taxon>
        <taxon>Actinomadura</taxon>
    </lineage>
</organism>
<name>A0A931GHP3_9ACTN</name>
<evidence type="ECO:0000313" key="2">
    <source>
        <dbReference type="EMBL" id="MBG6087560.1"/>
    </source>
</evidence>
<gene>
    <name evidence="2" type="ORF">IW256_001673</name>
</gene>
<evidence type="ECO:0000313" key="3">
    <source>
        <dbReference type="Proteomes" id="UP000614047"/>
    </source>
</evidence>
<feature type="domain" description="DUF397" evidence="1">
    <location>
        <begin position="8"/>
        <end position="60"/>
    </location>
</feature>
<accession>A0A931GHP3</accession>
<protein>
    <recommendedName>
        <fullName evidence="1">DUF397 domain-containing protein</fullName>
    </recommendedName>
</protein>
<sequence length="67" mass="7280">MNVEPIIRWRKSSHSGHEGGDCVEVAHLSPMIAIRDSKDPDGPSLTLAHGDWRSLTQHIKSSAPPGI</sequence>
<reference evidence="2" key="1">
    <citation type="submission" date="2020-11" db="EMBL/GenBank/DDBJ databases">
        <title>Sequencing the genomes of 1000 actinobacteria strains.</title>
        <authorList>
            <person name="Klenk H.-P."/>
        </authorList>
    </citation>
    <scope>NUCLEOTIDE SEQUENCE</scope>
    <source>
        <strain evidence="2">DSM 43175</strain>
    </source>
</reference>
<dbReference type="RefSeq" id="WP_197010403.1">
    <property type="nucleotide sequence ID" value="NZ_BAABES010000024.1"/>
</dbReference>
<comment type="caution">
    <text evidence="2">The sequence shown here is derived from an EMBL/GenBank/DDBJ whole genome shotgun (WGS) entry which is preliminary data.</text>
</comment>
<evidence type="ECO:0000259" key="1">
    <source>
        <dbReference type="Pfam" id="PF04149"/>
    </source>
</evidence>
<keyword evidence="3" id="KW-1185">Reference proteome</keyword>
<dbReference type="InterPro" id="IPR007278">
    <property type="entry name" value="DUF397"/>
</dbReference>
<dbReference type="AlphaFoldDB" id="A0A931GHP3"/>
<dbReference type="Pfam" id="PF04149">
    <property type="entry name" value="DUF397"/>
    <property type="match status" value="1"/>
</dbReference>
<dbReference type="EMBL" id="JADOUA010000001">
    <property type="protein sequence ID" value="MBG6087560.1"/>
    <property type="molecule type" value="Genomic_DNA"/>
</dbReference>
<dbReference type="Proteomes" id="UP000614047">
    <property type="component" value="Unassembled WGS sequence"/>
</dbReference>
<proteinExistence type="predicted"/>